<dbReference type="InterPro" id="IPR038226">
    <property type="entry name" value="LMG18311-like_sf"/>
</dbReference>
<protein>
    <recommendedName>
        <fullName evidence="3">Ribose-5-phosphate isomerase</fullName>
    </recommendedName>
</protein>
<comment type="caution">
    <text evidence="1">The sequence shown here is derived from an EMBL/GenBank/DDBJ whole genome shotgun (WGS) entry which is preliminary data.</text>
</comment>
<evidence type="ECO:0000313" key="2">
    <source>
        <dbReference type="Proteomes" id="UP000475928"/>
    </source>
</evidence>
<organism evidence="1 2">
    <name type="scientific">Pseudolactococcus insecticola</name>
    <dbReference type="NCBI Taxonomy" id="2709158"/>
    <lineage>
        <taxon>Bacteria</taxon>
        <taxon>Bacillati</taxon>
        <taxon>Bacillota</taxon>
        <taxon>Bacilli</taxon>
        <taxon>Lactobacillales</taxon>
        <taxon>Streptococcaceae</taxon>
        <taxon>Pseudolactococcus</taxon>
    </lineage>
</organism>
<reference evidence="1 2" key="1">
    <citation type="submission" date="2020-02" db="EMBL/GenBank/DDBJ databases">
        <title>Draft genome sequence of Lactococcus sp. Hs20B0-1.</title>
        <authorList>
            <person name="Noda S."/>
            <person name="Yuki M."/>
            <person name="Ohkuma M."/>
        </authorList>
    </citation>
    <scope>NUCLEOTIDE SEQUENCE [LARGE SCALE GENOMIC DNA]</scope>
    <source>
        <strain evidence="1 2">Hs20B0-1</strain>
    </source>
</reference>
<evidence type="ECO:0000313" key="1">
    <source>
        <dbReference type="EMBL" id="GFH41194.1"/>
    </source>
</evidence>
<dbReference type="EMBL" id="BLLH01000010">
    <property type="protein sequence ID" value="GFH41194.1"/>
    <property type="molecule type" value="Genomic_DNA"/>
</dbReference>
<dbReference type="RefSeq" id="WP_172357419.1">
    <property type="nucleotide sequence ID" value="NZ_BLLH01000010.1"/>
</dbReference>
<gene>
    <name evidence="1" type="ORF">Hs20B_15920</name>
</gene>
<keyword evidence="2" id="KW-1185">Reference proteome</keyword>
<name>A0A6A0BA05_9LACT</name>
<proteinExistence type="predicted"/>
<dbReference type="InterPro" id="IPR014959">
    <property type="entry name" value="DUF1827"/>
</dbReference>
<sequence>MKIINVTSNYPELVHEQLRNTDALTVEVYSAGNTDVVYTRASTHHEIIVTNKHRAIRPEEREEIKQFFIKKRIDQKKIDKNNISTIEEPKLIEISIPIID</sequence>
<dbReference type="AlphaFoldDB" id="A0A6A0BA05"/>
<accession>A0A6A0BA05</accession>
<dbReference type="Proteomes" id="UP000475928">
    <property type="component" value="Unassembled WGS sequence"/>
</dbReference>
<evidence type="ECO:0008006" key="3">
    <source>
        <dbReference type="Google" id="ProtNLM"/>
    </source>
</evidence>
<dbReference type="Gene3D" id="3.40.1720.10">
    <property type="entry name" value="Streptococcus thermophilus LMG 18311 protein like"/>
    <property type="match status" value="1"/>
</dbReference>
<dbReference type="Pfam" id="PF08860">
    <property type="entry name" value="DUF1827"/>
    <property type="match status" value="1"/>
</dbReference>